<dbReference type="EMBL" id="JAHUZN010000011">
    <property type="protein sequence ID" value="KAG8476678.1"/>
    <property type="molecule type" value="Genomic_DNA"/>
</dbReference>
<dbReference type="SUPFAM" id="SSF52540">
    <property type="entry name" value="P-loop containing nucleoside triphosphate hydrolases"/>
    <property type="match status" value="1"/>
</dbReference>
<protein>
    <recommendedName>
        <fullName evidence="3">Sulfotransferase</fullName>
        <ecNumber evidence="3">2.8.2.-</ecNumber>
    </recommendedName>
</protein>
<organism evidence="5 6">
    <name type="scientific">Gossypium anomalum</name>
    <dbReference type="NCBI Taxonomy" id="47600"/>
    <lineage>
        <taxon>Eukaryota</taxon>
        <taxon>Viridiplantae</taxon>
        <taxon>Streptophyta</taxon>
        <taxon>Embryophyta</taxon>
        <taxon>Tracheophyta</taxon>
        <taxon>Spermatophyta</taxon>
        <taxon>Magnoliopsida</taxon>
        <taxon>eudicotyledons</taxon>
        <taxon>Gunneridae</taxon>
        <taxon>Pentapetalae</taxon>
        <taxon>rosids</taxon>
        <taxon>malvids</taxon>
        <taxon>Malvales</taxon>
        <taxon>Malvaceae</taxon>
        <taxon>Malvoideae</taxon>
        <taxon>Gossypium</taxon>
    </lineage>
</organism>
<sequence length="270" mass="30702">MESSSADKLSALINELPKQPWYGADLYNWKGFWYRPHQLSSTMAASSNFRAKDDDVILTSSMKTGTTWMKAIIPTIMNPVGRTDDDSLDPLLKHHPNELIPSLEIQVYSVNPNPDLSNMVSPRLFRTHMAYPLLSESIKTSGCKIVYITRDPKDTFVSTCHFMNSVIAARGVEPWPMSEAFESFCKGEDMKKDPKGEVKKLACFLGSLERLKNLEMNQHGVDTWLGIDYKHYFRRGIVGDWKSHFTDEMKEKLDQLTAMKFEGYGLSLGC</sequence>
<keyword evidence="6" id="KW-1185">Reference proteome</keyword>
<proteinExistence type="inferred from homology"/>
<evidence type="ECO:0000256" key="1">
    <source>
        <dbReference type="ARBA" id="ARBA00005771"/>
    </source>
</evidence>
<evidence type="ECO:0000256" key="3">
    <source>
        <dbReference type="RuleBase" id="RU361155"/>
    </source>
</evidence>
<accession>A0A8J6CQX7</accession>
<evidence type="ECO:0000313" key="6">
    <source>
        <dbReference type="Proteomes" id="UP000701853"/>
    </source>
</evidence>
<dbReference type="InterPro" id="IPR027417">
    <property type="entry name" value="P-loop_NTPase"/>
</dbReference>
<dbReference type="EC" id="2.8.2.-" evidence="3"/>
<dbReference type="GO" id="GO:0008146">
    <property type="term" value="F:sulfotransferase activity"/>
    <property type="evidence" value="ECO:0007669"/>
    <property type="project" value="InterPro"/>
</dbReference>
<evidence type="ECO:0000313" key="5">
    <source>
        <dbReference type="EMBL" id="KAG8476678.1"/>
    </source>
</evidence>
<dbReference type="InterPro" id="IPR000863">
    <property type="entry name" value="Sulfotransferase_dom"/>
</dbReference>
<dbReference type="Gene3D" id="3.40.50.300">
    <property type="entry name" value="P-loop containing nucleotide triphosphate hydrolases"/>
    <property type="match status" value="2"/>
</dbReference>
<dbReference type="Pfam" id="PF00685">
    <property type="entry name" value="Sulfotransfer_1"/>
    <property type="match status" value="1"/>
</dbReference>
<dbReference type="PANTHER" id="PTHR11783">
    <property type="entry name" value="SULFOTRANSFERASE SULT"/>
    <property type="match status" value="1"/>
</dbReference>
<reference evidence="5 6" key="1">
    <citation type="journal article" date="2021" name="bioRxiv">
        <title>The Gossypium anomalum genome as a resource for cotton improvement and evolutionary analysis of hybrid incompatibility.</title>
        <authorList>
            <person name="Grover C.E."/>
            <person name="Yuan D."/>
            <person name="Arick M.A."/>
            <person name="Miller E.R."/>
            <person name="Hu G."/>
            <person name="Peterson D.G."/>
            <person name="Wendel J.F."/>
            <person name="Udall J.A."/>
        </authorList>
    </citation>
    <scope>NUCLEOTIDE SEQUENCE [LARGE SCALE GENOMIC DNA]</scope>
    <source>
        <strain evidence="5">JFW-Udall</strain>
        <tissue evidence="5">Leaf</tissue>
    </source>
</reference>
<evidence type="ECO:0000259" key="4">
    <source>
        <dbReference type="Pfam" id="PF00685"/>
    </source>
</evidence>
<comment type="caution">
    <text evidence="5">The sequence shown here is derived from an EMBL/GenBank/DDBJ whole genome shotgun (WGS) entry which is preliminary data.</text>
</comment>
<evidence type="ECO:0000256" key="2">
    <source>
        <dbReference type="ARBA" id="ARBA00022679"/>
    </source>
</evidence>
<dbReference type="OrthoDB" id="205623at2759"/>
<comment type="similarity">
    <text evidence="1 3">Belongs to the sulfotransferase 1 family.</text>
</comment>
<keyword evidence="2 3" id="KW-0808">Transferase</keyword>
<feature type="domain" description="Sulfotransferase" evidence="4">
    <location>
        <begin position="53"/>
        <end position="187"/>
    </location>
</feature>
<name>A0A8J6CQX7_9ROSI</name>
<dbReference type="Proteomes" id="UP000701853">
    <property type="component" value="Chromosome 11"/>
</dbReference>
<dbReference type="AlphaFoldDB" id="A0A8J6CQX7"/>
<gene>
    <name evidence="5" type="ORF">CXB51_030640</name>
</gene>